<keyword evidence="2" id="KW-1185">Reference proteome</keyword>
<name>A0A2T4B442_9HYPO</name>
<evidence type="ECO:0000313" key="1">
    <source>
        <dbReference type="EMBL" id="PTB64099.1"/>
    </source>
</evidence>
<proteinExistence type="predicted"/>
<dbReference type="AlphaFoldDB" id="A0A2T4B442"/>
<dbReference type="EMBL" id="KZ680217">
    <property type="protein sequence ID" value="PTB64099.1"/>
    <property type="molecule type" value="Genomic_DNA"/>
</dbReference>
<dbReference type="GeneID" id="36601674"/>
<accession>A0A2T4B442</accession>
<dbReference type="Proteomes" id="UP000241546">
    <property type="component" value="Unassembled WGS sequence"/>
</dbReference>
<protein>
    <submittedName>
        <fullName evidence="1">Uncharacterized protein</fullName>
    </submittedName>
</protein>
<evidence type="ECO:0000313" key="2">
    <source>
        <dbReference type="Proteomes" id="UP000241546"/>
    </source>
</evidence>
<dbReference type="RefSeq" id="XP_024747419.1">
    <property type="nucleotide sequence ID" value="XM_024893556.1"/>
</dbReference>
<reference evidence="2" key="1">
    <citation type="submission" date="2016-07" db="EMBL/GenBank/DDBJ databases">
        <title>Multiple horizontal gene transfer events from other fungi enriched the ability of initially mycotrophic Trichoderma (Ascomycota) to feed on dead plant biomass.</title>
        <authorList>
            <consortium name="DOE Joint Genome Institute"/>
            <person name="Atanasova L."/>
            <person name="Chenthamara K."/>
            <person name="Zhang J."/>
            <person name="Grujic M."/>
            <person name="Henrissat B."/>
            <person name="Kuo A."/>
            <person name="Aerts A."/>
            <person name="Salamov A."/>
            <person name="Lipzen A."/>
            <person name="Labutti K."/>
            <person name="Barry K."/>
            <person name="Miao Y."/>
            <person name="Rahimi M.J."/>
            <person name="Shen Q."/>
            <person name="Grigoriev I.V."/>
            <person name="Kubicek C.P."/>
            <person name="Druzhinina I.S."/>
        </authorList>
    </citation>
    <scope>NUCLEOTIDE SEQUENCE [LARGE SCALE GENOMIC DNA]</scope>
    <source>
        <strain evidence="2">TUCIM 6016</strain>
    </source>
</reference>
<dbReference type="OrthoDB" id="4739136at2759"/>
<organism evidence="1 2">
    <name type="scientific">Trichoderma citrinoviride</name>
    <dbReference type="NCBI Taxonomy" id="58853"/>
    <lineage>
        <taxon>Eukaryota</taxon>
        <taxon>Fungi</taxon>
        <taxon>Dikarya</taxon>
        <taxon>Ascomycota</taxon>
        <taxon>Pezizomycotina</taxon>
        <taxon>Sordariomycetes</taxon>
        <taxon>Hypocreomycetidae</taxon>
        <taxon>Hypocreales</taxon>
        <taxon>Hypocreaceae</taxon>
        <taxon>Trichoderma</taxon>
    </lineage>
</organism>
<gene>
    <name evidence="1" type="ORF">BBK36DRAFT_1142936</name>
</gene>
<sequence>MASAKAQVNDKRLVAEVAGKGDYSDEPPADLDLIRARVVLPPSWLIYPSGLELPETLNDIRERYQVWIVSLESTQAFDIYSESISRLQDAVTAFNQLVHDLRLRKELLAEVLIVQHCSRADKDTRISIKLDSRPEVMTPLLGPHDIPAISAALLETLRPHLINSTECLLSLSSDLRMRVNFGILKAVRRKKEIPEVVTYDEFVEAAKTFSIRGGIGLHDRFSEIKLSNHIIKHLLALDGNGGVRLVNDTVRRAYSLTLRLNQKEVWLEDWNGDGEVALPRAKMRIAVPTSYLNWVMAAPDMRIDWGLKADEYDVEDVPEDLHGLIKELKLKPARYKDKGNFLRPAEVMFPRPGEWKDQIQQTRLKTSFIAEIHDTPYLLEISITQIWDKYKTKARPRTVWGMEIYGKHWDSAMNHVDPISRRKDWGEAQRNVWVGRDPNMWKRFQSFLEVVLHVQKHVEDIPPLTEQDLEDTESETEE</sequence>